<name>A0ABU8RYW3_9SPHN</name>
<comment type="caution">
    <text evidence="2">The sequence shown here is derived from an EMBL/GenBank/DDBJ whole genome shotgun (WGS) entry which is preliminary data.</text>
</comment>
<dbReference type="RefSeq" id="WP_339588201.1">
    <property type="nucleotide sequence ID" value="NZ_JBBHJZ010000003.1"/>
</dbReference>
<dbReference type="SUPFAM" id="SSF54427">
    <property type="entry name" value="NTF2-like"/>
    <property type="match status" value="1"/>
</dbReference>
<reference evidence="2 3" key="1">
    <citation type="submission" date="2024-03" db="EMBL/GenBank/DDBJ databases">
        <authorList>
            <person name="Jo J.-H."/>
        </authorList>
    </citation>
    <scope>NUCLEOTIDE SEQUENCE [LARGE SCALE GENOMIC DNA]</scope>
    <source>
        <strain evidence="2 3">PS1R-30</strain>
    </source>
</reference>
<organism evidence="2 3">
    <name type="scientific">Novosphingobium anseongense</name>
    <dbReference type="NCBI Taxonomy" id="3133436"/>
    <lineage>
        <taxon>Bacteria</taxon>
        <taxon>Pseudomonadati</taxon>
        <taxon>Pseudomonadota</taxon>
        <taxon>Alphaproteobacteria</taxon>
        <taxon>Sphingomonadales</taxon>
        <taxon>Sphingomonadaceae</taxon>
        <taxon>Novosphingobium</taxon>
    </lineage>
</organism>
<dbReference type="Gene3D" id="3.10.450.50">
    <property type="match status" value="1"/>
</dbReference>
<evidence type="ECO:0000313" key="3">
    <source>
        <dbReference type="Proteomes" id="UP001361239"/>
    </source>
</evidence>
<dbReference type="InterPro" id="IPR032710">
    <property type="entry name" value="NTF2-like_dom_sf"/>
</dbReference>
<proteinExistence type="predicted"/>
<keyword evidence="3" id="KW-1185">Reference proteome</keyword>
<feature type="domain" description="SnoaL-like" evidence="1">
    <location>
        <begin position="5"/>
        <end position="134"/>
    </location>
</feature>
<evidence type="ECO:0000259" key="1">
    <source>
        <dbReference type="Pfam" id="PF13577"/>
    </source>
</evidence>
<evidence type="ECO:0000313" key="2">
    <source>
        <dbReference type="EMBL" id="MEJ5978268.1"/>
    </source>
</evidence>
<dbReference type="InterPro" id="IPR037401">
    <property type="entry name" value="SnoaL-like"/>
</dbReference>
<dbReference type="Pfam" id="PF13577">
    <property type="entry name" value="SnoaL_4"/>
    <property type="match status" value="1"/>
</dbReference>
<sequence length="149" mass="17734">MTEIERLLAIEAIKQVKAKYFYGFDHKDWDLWRREVWAPEGRLEVPEFRPEPFAPFEEVLKYASEAAADQVSVHHGHTPIIDFVSDDEAKVIWAMEDRLFRTPENPLYDGSTWLHGWGHYHETYVRLPQGWRLLASRLTRLRVEMKRVL</sequence>
<accession>A0ABU8RYW3</accession>
<gene>
    <name evidence="2" type="ORF">WG901_16570</name>
</gene>
<dbReference type="Proteomes" id="UP001361239">
    <property type="component" value="Unassembled WGS sequence"/>
</dbReference>
<protein>
    <submittedName>
        <fullName evidence="2">Nuclear transport factor 2 family protein</fullName>
    </submittedName>
</protein>
<dbReference type="EMBL" id="JBBHJZ010000003">
    <property type="protein sequence ID" value="MEJ5978268.1"/>
    <property type="molecule type" value="Genomic_DNA"/>
</dbReference>